<dbReference type="EMBL" id="MKHE01000011">
    <property type="protein sequence ID" value="OWK10184.1"/>
    <property type="molecule type" value="Genomic_DNA"/>
</dbReference>
<accession>A0A212CWF8</accession>
<sequence>MRGTPKRQLSLLRQVIPPSELQRPSIAVNGGGLHASGALNFSHLPDVFALAINEQISNAAHVAVVEQGSPHLDAPKLSLKKSRYANSSDYKNDVMIRNQLK</sequence>
<evidence type="ECO:0000313" key="1">
    <source>
        <dbReference type="EMBL" id="OWK10184.1"/>
    </source>
</evidence>
<proteinExistence type="predicted"/>
<comment type="caution">
    <text evidence="1">The sequence shown here is derived from an EMBL/GenBank/DDBJ whole genome shotgun (WGS) entry which is preliminary data.</text>
</comment>
<protein>
    <submittedName>
        <fullName evidence="1">Uncharacterized protein</fullName>
    </submittedName>
</protein>
<evidence type="ECO:0000313" key="2">
    <source>
        <dbReference type="Proteomes" id="UP000242450"/>
    </source>
</evidence>
<organism evidence="1 2">
    <name type="scientific">Cervus elaphus hippelaphus</name>
    <name type="common">European red deer</name>
    <dbReference type="NCBI Taxonomy" id="46360"/>
    <lineage>
        <taxon>Eukaryota</taxon>
        <taxon>Metazoa</taxon>
        <taxon>Chordata</taxon>
        <taxon>Craniata</taxon>
        <taxon>Vertebrata</taxon>
        <taxon>Euteleostomi</taxon>
        <taxon>Mammalia</taxon>
        <taxon>Eutheria</taxon>
        <taxon>Laurasiatheria</taxon>
        <taxon>Artiodactyla</taxon>
        <taxon>Ruminantia</taxon>
        <taxon>Pecora</taxon>
        <taxon>Cervidae</taxon>
        <taxon>Cervinae</taxon>
        <taxon>Cervus</taxon>
    </lineage>
</organism>
<name>A0A212CWF8_CEREH</name>
<gene>
    <name evidence="1" type="ORF">Celaphus_00005617</name>
</gene>
<reference evidence="1 2" key="1">
    <citation type="journal article" date="2018" name="Mol. Genet. Genomics">
        <title>The red deer Cervus elaphus genome CerEla1.0: sequencing, annotating, genes, and chromosomes.</title>
        <authorList>
            <person name="Bana N.A."/>
            <person name="Nyiri A."/>
            <person name="Nagy J."/>
            <person name="Frank K."/>
            <person name="Nagy T."/>
            <person name="Steger V."/>
            <person name="Schiller M."/>
            <person name="Lakatos P."/>
            <person name="Sugar L."/>
            <person name="Horn P."/>
            <person name="Barta E."/>
            <person name="Orosz L."/>
        </authorList>
    </citation>
    <scope>NUCLEOTIDE SEQUENCE [LARGE SCALE GENOMIC DNA]</scope>
    <source>
        <strain evidence="1">Hungarian</strain>
    </source>
</reference>
<dbReference type="Proteomes" id="UP000242450">
    <property type="component" value="Chromosome 11"/>
</dbReference>
<keyword evidence="2" id="KW-1185">Reference proteome</keyword>
<dbReference type="AlphaFoldDB" id="A0A212CWF8"/>